<dbReference type="SUPFAM" id="SSF51735">
    <property type="entry name" value="NAD(P)-binding Rossmann-fold domains"/>
    <property type="match status" value="1"/>
</dbReference>
<dbReference type="Gene3D" id="3.40.50.720">
    <property type="entry name" value="NAD(P)-binding Rossmann-like Domain"/>
    <property type="match status" value="1"/>
</dbReference>
<evidence type="ECO:0000256" key="1">
    <source>
        <dbReference type="ARBA" id="ARBA00004141"/>
    </source>
</evidence>
<comment type="subcellular location">
    <subcellularLocation>
        <location evidence="1">Membrane</location>
        <topology evidence="1">Multi-pass membrane protein</topology>
    </subcellularLocation>
</comment>
<dbReference type="InterPro" id="IPR036291">
    <property type="entry name" value="NAD(P)-bd_dom_sf"/>
</dbReference>
<dbReference type="Pfam" id="PF13727">
    <property type="entry name" value="CoA_binding_3"/>
    <property type="match status" value="1"/>
</dbReference>
<dbReference type="GO" id="GO:0089702">
    <property type="term" value="F:undecaprenyl-phosphate glucose phosphotransferase activity"/>
    <property type="evidence" value="ECO:0007669"/>
    <property type="project" value="UniProtKB-EC"/>
</dbReference>
<evidence type="ECO:0000313" key="10">
    <source>
        <dbReference type="Proteomes" id="UP000501602"/>
    </source>
</evidence>
<comment type="similarity">
    <text evidence="2">Belongs to the bacterial sugar transferase family.</text>
</comment>
<keyword evidence="5 7" id="KW-1133">Transmembrane helix</keyword>
<dbReference type="NCBIfam" id="TIGR03025">
    <property type="entry name" value="EPS_sugtrans"/>
    <property type="match status" value="1"/>
</dbReference>
<feature type="transmembrane region" description="Helical" evidence="7">
    <location>
        <begin position="83"/>
        <end position="104"/>
    </location>
</feature>
<proteinExistence type="inferred from homology"/>
<evidence type="ECO:0000313" key="9">
    <source>
        <dbReference type="EMBL" id="QIZ78451.1"/>
    </source>
</evidence>
<keyword evidence="3 9" id="KW-0808">Transferase</keyword>
<feature type="transmembrane region" description="Helical" evidence="7">
    <location>
        <begin position="21"/>
        <end position="39"/>
    </location>
</feature>
<feature type="transmembrane region" description="Helical" evidence="7">
    <location>
        <begin position="116"/>
        <end position="133"/>
    </location>
</feature>
<dbReference type="KEGG" id="fes:HER31_17050"/>
<evidence type="ECO:0000256" key="2">
    <source>
        <dbReference type="ARBA" id="ARBA00006464"/>
    </source>
</evidence>
<feature type="domain" description="Bacterial sugar transferase" evidence="8">
    <location>
        <begin position="283"/>
        <end position="466"/>
    </location>
</feature>
<name>A0A6H1UH92_9GAMM</name>
<dbReference type="PANTHER" id="PTHR30576:SF21">
    <property type="entry name" value="UDP-GLUCOSE:UNDECAPRENYL-PHOSPHATE GLUCOSE-1-PHOSPHATE TRANSFERASE"/>
    <property type="match status" value="1"/>
</dbReference>
<evidence type="ECO:0000256" key="5">
    <source>
        <dbReference type="ARBA" id="ARBA00022989"/>
    </source>
</evidence>
<dbReference type="InterPro" id="IPR017473">
    <property type="entry name" value="Undecaprenyl-P_gluc_Ptfrase"/>
</dbReference>
<dbReference type="Proteomes" id="UP000501602">
    <property type="component" value="Chromosome"/>
</dbReference>
<dbReference type="GO" id="GO:0016020">
    <property type="term" value="C:membrane"/>
    <property type="evidence" value="ECO:0007669"/>
    <property type="project" value="UniProtKB-SubCell"/>
</dbReference>
<feature type="transmembrane region" description="Helical" evidence="7">
    <location>
        <begin position="51"/>
        <end position="71"/>
    </location>
</feature>
<dbReference type="EC" id="2.7.8.31" evidence="9"/>
<organism evidence="9 10">
    <name type="scientific">Ferrimonas lipolytica</name>
    <dbReference type="NCBI Taxonomy" id="2724191"/>
    <lineage>
        <taxon>Bacteria</taxon>
        <taxon>Pseudomonadati</taxon>
        <taxon>Pseudomonadota</taxon>
        <taxon>Gammaproteobacteria</taxon>
        <taxon>Alteromonadales</taxon>
        <taxon>Ferrimonadaceae</taxon>
        <taxon>Ferrimonas</taxon>
    </lineage>
</organism>
<dbReference type="GO" id="GO:0009242">
    <property type="term" value="P:colanic acid biosynthetic process"/>
    <property type="evidence" value="ECO:0007669"/>
    <property type="project" value="TreeGrafter"/>
</dbReference>
<accession>A0A6H1UH92</accession>
<dbReference type="EMBL" id="CP051180">
    <property type="protein sequence ID" value="QIZ78451.1"/>
    <property type="molecule type" value="Genomic_DNA"/>
</dbReference>
<reference evidence="9 10" key="1">
    <citation type="submission" date="2020-04" db="EMBL/GenBank/DDBJ databases">
        <title>Ferrimonas sp. S7 isolated from sea water.</title>
        <authorList>
            <person name="Bae S.S."/>
            <person name="Baek K."/>
        </authorList>
    </citation>
    <scope>NUCLEOTIDE SEQUENCE [LARGE SCALE GENOMIC DNA]</scope>
    <source>
        <strain evidence="9 10">S7</strain>
    </source>
</reference>
<dbReference type="NCBIfam" id="TIGR03023">
    <property type="entry name" value="WcaJ_sugtrans"/>
    <property type="match status" value="1"/>
</dbReference>
<protein>
    <submittedName>
        <fullName evidence="9">Undecaprenyl-phosphate glucose phosphotransferase</fullName>
        <ecNumber evidence="9">2.7.8.31</ecNumber>
    </submittedName>
</protein>
<keyword evidence="4 7" id="KW-0812">Transmembrane</keyword>
<dbReference type="InterPro" id="IPR003362">
    <property type="entry name" value="Bact_transf"/>
</dbReference>
<evidence type="ECO:0000256" key="3">
    <source>
        <dbReference type="ARBA" id="ARBA00022679"/>
    </source>
</evidence>
<keyword evidence="6 7" id="KW-0472">Membrane</keyword>
<keyword evidence="10" id="KW-1185">Reference proteome</keyword>
<evidence type="ECO:0000256" key="4">
    <source>
        <dbReference type="ARBA" id="ARBA00022692"/>
    </source>
</evidence>
<gene>
    <name evidence="9" type="ORF">HER31_17050</name>
</gene>
<evidence type="ECO:0000259" key="8">
    <source>
        <dbReference type="Pfam" id="PF02397"/>
    </source>
</evidence>
<sequence>MQHEQGQHRGLTFSRSHGFAILFRLLDIAVVQWALQLALWIKGIEIAGDQLLTAIFASLGFAFFAESLDLYRSWRSTRLNEMLMTNWVSWILACCFVEACTFLFPEKVTVDRFTVLWWAGIGLVLFTVLRVAARQIIFSLRRRGFNTQRAAILGVTNSGKAMAKNIVENPQLGINFVGFFDDRSPERIEEIEGSEVAALGNLDQAIELAKSNDIDVIYIAMPMRAEKRITEILMLCGDSTAAVHIIPDFFVYNLLHARWHEVGEVQSLSVYDSPLDDLASWSKRVEDIVLATLILAVVLLPMLAIALAIKLTSPGPIIFKQFRYGMDGRQISVWKFRSMSTQENGAVVTQATRNDPRVTPLGQFLRRTSLDELPQFFNVLQGQMSVVGPRPHAVAHNEQYRTLIGGYMLRHHMKPGITGWAQINGWRGETDTLEKMEKRLEFDLAYIRNWSLWFDIKIVFKTIFKGFNDSNAY</sequence>
<dbReference type="InterPro" id="IPR017475">
    <property type="entry name" value="EPS_sugar_tfrase"/>
</dbReference>
<dbReference type="AlphaFoldDB" id="A0A6H1UH92"/>
<evidence type="ECO:0000256" key="7">
    <source>
        <dbReference type="SAM" id="Phobius"/>
    </source>
</evidence>
<evidence type="ECO:0000256" key="6">
    <source>
        <dbReference type="ARBA" id="ARBA00023136"/>
    </source>
</evidence>
<dbReference type="PANTHER" id="PTHR30576">
    <property type="entry name" value="COLANIC BIOSYNTHESIS UDP-GLUCOSE LIPID CARRIER TRANSFERASE"/>
    <property type="match status" value="1"/>
</dbReference>
<dbReference type="RefSeq" id="WP_168662431.1">
    <property type="nucleotide sequence ID" value="NZ_CP051180.1"/>
</dbReference>
<feature type="transmembrane region" description="Helical" evidence="7">
    <location>
        <begin position="288"/>
        <end position="309"/>
    </location>
</feature>
<dbReference type="Pfam" id="PF02397">
    <property type="entry name" value="Bac_transf"/>
    <property type="match status" value="1"/>
</dbReference>